<evidence type="ECO:0000256" key="2">
    <source>
        <dbReference type="ARBA" id="ARBA00022490"/>
    </source>
</evidence>
<protein>
    <submittedName>
        <fullName evidence="8">Cu(I)-responsive transcriptional regulator</fullName>
    </submittedName>
</protein>
<evidence type="ECO:0000256" key="1">
    <source>
        <dbReference type="ARBA" id="ARBA00004496"/>
    </source>
</evidence>
<evidence type="ECO:0000256" key="3">
    <source>
        <dbReference type="ARBA" id="ARBA00023015"/>
    </source>
</evidence>
<keyword evidence="3" id="KW-0805">Transcription regulation</keyword>
<feature type="region of interest" description="Disordered" evidence="6">
    <location>
        <begin position="127"/>
        <end position="161"/>
    </location>
</feature>
<organism evidence="8 9">
    <name type="scientific">Bosea eneae</name>
    <dbReference type="NCBI Taxonomy" id="151454"/>
    <lineage>
        <taxon>Bacteria</taxon>
        <taxon>Pseudomonadati</taxon>
        <taxon>Pseudomonadota</taxon>
        <taxon>Alphaproteobacteria</taxon>
        <taxon>Hyphomicrobiales</taxon>
        <taxon>Boseaceae</taxon>
        <taxon>Bosea</taxon>
    </lineage>
</organism>
<comment type="subcellular location">
    <subcellularLocation>
        <location evidence="1">Cytoplasm</location>
    </subcellularLocation>
</comment>
<dbReference type="EMBL" id="JBHSLW010000054">
    <property type="protein sequence ID" value="MFC5422936.1"/>
    <property type="molecule type" value="Genomic_DNA"/>
</dbReference>
<keyword evidence="2" id="KW-0963">Cytoplasm</keyword>
<dbReference type="NCBIfam" id="TIGR02044">
    <property type="entry name" value="CueR"/>
    <property type="match status" value="1"/>
</dbReference>
<sequence>MNIGQAATASGVTAKMIRYYESIGLIEPPIRTQAGYRVYTAEEIHELRFIKRARTLGFSIEEARELLALWRDKSRASADVKTFAMKHVRDLETKIDELQAMSRTLRHLAQTCHGDDRPECPILADLALPDARQPPAEKKRGKAKTHADCTCDEGDTFSSRH</sequence>
<dbReference type="Proteomes" id="UP001596053">
    <property type="component" value="Unassembled WGS sequence"/>
</dbReference>
<dbReference type="PRINTS" id="PR00040">
    <property type="entry name" value="HTHMERR"/>
</dbReference>
<proteinExistence type="predicted"/>
<dbReference type="PROSITE" id="PS50937">
    <property type="entry name" value="HTH_MERR_2"/>
    <property type="match status" value="1"/>
</dbReference>
<keyword evidence="9" id="KW-1185">Reference proteome</keyword>
<accession>A0ABW0IZB7</accession>
<evidence type="ECO:0000256" key="5">
    <source>
        <dbReference type="ARBA" id="ARBA00023163"/>
    </source>
</evidence>
<name>A0ABW0IZB7_9HYPH</name>
<dbReference type="Pfam" id="PF09278">
    <property type="entry name" value="MerR-DNA-bind"/>
    <property type="match status" value="1"/>
</dbReference>
<dbReference type="Pfam" id="PF00376">
    <property type="entry name" value="MerR"/>
    <property type="match status" value="1"/>
</dbReference>
<evidence type="ECO:0000256" key="6">
    <source>
        <dbReference type="SAM" id="MobiDB-lite"/>
    </source>
</evidence>
<reference evidence="9" key="1">
    <citation type="journal article" date="2019" name="Int. J. Syst. Evol. Microbiol.">
        <title>The Global Catalogue of Microorganisms (GCM) 10K type strain sequencing project: providing services to taxonomists for standard genome sequencing and annotation.</title>
        <authorList>
            <consortium name="The Broad Institute Genomics Platform"/>
            <consortium name="The Broad Institute Genome Sequencing Center for Infectious Disease"/>
            <person name="Wu L."/>
            <person name="Ma J."/>
        </authorList>
    </citation>
    <scope>NUCLEOTIDE SEQUENCE [LARGE SCALE GENOMIC DNA]</scope>
    <source>
        <strain evidence="9">NCAIM B.01391</strain>
    </source>
</reference>
<dbReference type="PROSITE" id="PS00552">
    <property type="entry name" value="HTH_MERR_1"/>
    <property type="match status" value="1"/>
</dbReference>
<dbReference type="InterPro" id="IPR047057">
    <property type="entry name" value="MerR_fam"/>
</dbReference>
<dbReference type="InterPro" id="IPR000551">
    <property type="entry name" value="MerR-type_HTH_dom"/>
</dbReference>
<comment type="caution">
    <text evidence="8">The sequence shown here is derived from an EMBL/GenBank/DDBJ whole genome shotgun (WGS) entry which is preliminary data.</text>
</comment>
<dbReference type="InterPro" id="IPR009061">
    <property type="entry name" value="DNA-bd_dom_put_sf"/>
</dbReference>
<dbReference type="PANTHER" id="PTHR30204:SF94">
    <property type="entry name" value="HEAVY METAL-DEPENDENT TRANSCRIPTIONAL REGULATOR HI_0293-RELATED"/>
    <property type="match status" value="1"/>
</dbReference>
<dbReference type="RefSeq" id="WP_082735493.1">
    <property type="nucleotide sequence ID" value="NZ_JBHSLW010000054.1"/>
</dbReference>
<keyword evidence="5" id="KW-0804">Transcription</keyword>
<dbReference type="SMART" id="SM00422">
    <property type="entry name" value="HTH_MERR"/>
    <property type="match status" value="1"/>
</dbReference>
<evidence type="ECO:0000259" key="7">
    <source>
        <dbReference type="PROSITE" id="PS50937"/>
    </source>
</evidence>
<dbReference type="CDD" id="cd01108">
    <property type="entry name" value="HTH_CueR"/>
    <property type="match status" value="1"/>
</dbReference>
<dbReference type="InterPro" id="IPR015358">
    <property type="entry name" value="Tscrpt_reg_MerR_DNA-bd"/>
</dbReference>
<dbReference type="Gene3D" id="1.10.1660.10">
    <property type="match status" value="1"/>
</dbReference>
<feature type="domain" description="HTH merR-type" evidence="7">
    <location>
        <begin position="1"/>
        <end position="69"/>
    </location>
</feature>
<dbReference type="SUPFAM" id="SSF46955">
    <property type="entry name" value="Putative DNA-binding domain"/>
    <property type="match status" value="1"/>
</dbReference>
<keyword evidence="4" id="KW-0238">DNA-binding</keyword>
<evidence type="ECO:0000256" key="4">
    <source>
        <dbReference type="ARBA" id="ARBA00023125"/>
    </source>
</evidence>
<evidence type="ECO:0000313" key="8">
    <source>
        <dbReference type="EMBL" id="MFC5422936.1"/>
    </source>
</evidence>
<dbReference type="PANTHER" id="PTHR30204">
    <property type="entry name" value="REDOX-CYCLING DRUG-SENSING TRANSCRIPTIONAL ACTIVATOR SOXR"/>
    <property type="match status" value="1"/>
</dbReference>
<dbReference type="InterPro" id="IPR011789">
    <property type="entry name" value="CueR"/>
</dbReference>
<evidence type="ECO:0000313" key="9">
    <source>
        <dbReference type="Proteomes" id="UP001596053"/>
    </source>
</evidence>
<gene>
    <name evidence="8" type="primary">cueR</name>
    <name evidence="8" type="ORF">ACFPOB_25630</name>
</gene>